<evidence type="ECO:0000313" key="2">
    <source>
        <dbReference type="Proteomes" id="UP000196435"/>
    </source>
</evidence>
<sequence>MCYFKGQITEVDSRIYIVAWISEADSVGQESKNQANYVG</sequence>
<dbReference type="AlphaFoldDB" id="A0A1N6MZ83"/>
<accession>A0A1N6MZ83</accession>
<reference evidence="2" key="1">
    <citation type="submission" date="2016-12" db="EMBL/GenBank/DDBJ databases">
        <authorList>
            <person name="Gaudriault S."/>
        </authorList>
    </citation>
    <scope>NUCLEOTIDE SEQUENCE [LARGE SCALE GENOMIC DNA]</scope>
    <source>
        <strain evidence="2">HGB1681 (deposited as PTA-6826 in the American Type Culture Collection)</strain>
    </source>
</reference>
<organism evidence="1 2">
    <name type="scientific">Xenorhabdus innexi</name>
    <dbReference type="NCBI Taxonomy" id="290109"/>
    <lineage>
        <taxon>Bacteria</taxon>
        <taxon>Pseudomonadati</taxon>
        <taxon>Pseudomonadota</taxon>
        <taxon>Gammaproteobacteria</taxon>
        <taxon>Enterobacterales</taxon>
        <taxon>Morganellaceae</taxon>
        <taxon>Xenorhabdus</taxon>
    </lineage>
</organism>
<proteinExistence type="predicted"/>
<name>A0A1N6MZ83_9GAMM</name>
<dbReference type="Proteomes" id="UP000196435">
    <property type="component" value="Unassembled WGS sequence"/>
</dbReference>
<dbReference type="EMBL" id="FTLG01000194">
    <property type="protein sequence ID" value="SIP74084.1"/>
    <property type="molecule type" value="Genomic_DNA"/>
</dbReference>
<protein>
    <submittedName>
        <fullName evidence="1">Uncharacterized protein</fullName>
    </submittedName>
</protein>
<evidence type="ECO:0000313" key="1">
    <source>
        <dbReference type="EMBL" id="SIP74084.1"/>
    </source>
</evidence>
<gene>
    <name evidence="1" type="ORF">XIS1_510018</name>
</gene>